<evidence type="ECO:0000256" key="3">
    <source>
        <dbReference type="ARBA" id="ARBA00004947"/>
    </source>
</evidence>
<dbReference type="EMBL" id="JAHZIK010001105">
    <property type="protein sequence ID" value="MBW7458191.1"/>
    <property type="molecule type" value="Genomic_DNA"/>
</dbReference>
<comment type="caution">
    <text evidence="13">The sequence shown here is derived from an EMBL/GenBank/DDBJ whole genome shotgun (WGS) entry which is preliminary data.</text>
</comment>
<organism evidence="13 14">
    <name type="scientific">Paenibacillus sepulcri</name>
    <dbReference type="NCBI Taxonomy" id="359917"/>
    <lineage>
        <taxon>Bacteria</taxon>
        <taxon>Bacillati</taxon>
        <taxon>Bacillota</taxon>
        <taxon>Bacilli</taxon>
        <taxon>Bacillales</taxon>
        <taxon>Paenibacillaceae</taxon>
        <taxon>Paenibacillus</taxon>
    </lineage>
</organism>
<comment type="cofactor">
    <cofactor evidence="2">
        <name>NAD(+)</name>
        <dbReference type="ChEBI" id="CHEBI:57540"/>
    </cofactor>
</comment>
<dbReference type="PANTHER" id="PTHR43725:SF47">
    <property type="entry name" value="UDP-GLUCOSE 4-EPIMERASE"/>
    <property type="match status" value="1"/>
</dbReference>
<evidence type="ECO:0000313" key="13">
    <source>
        <dbReference type="EMBL" id="MBW7458191.1"/>
    </source>
</evidence>
<evidence type="ECO:0000259" key="12">
    <source>
        <dbReference type="Pfam" id="PF01370"/>
    </source>
</evidence>
<evidence type="ECO:0000256" key="11">
    <source>
        <dbReference type="ARBA" id="ARBA00033067"/>
    </source>
</evidence>
<sequence>MAILVTGGAGYIGTHTCVELLEAGYDIIVVDNFANSSPEALNRVKEITGKSFRFYQLDVRDRSALEAVFARNQIDAAIHFAGLKAVGESVRSPLWYYEMNMISTLALCEVMSKYGVHKLVFSSS</sequence>
<keyword evidence="7" id="KW-0520">NAD</keyword>
<comment type="pathway">
    <text evidence="3">Carbohydrate metabolism; galactose metabolism.</text>
</comment>
<evidence type="ECO:0000256" key="8">
    <source>
        <dbReference type="ARBA" id="ARBA00023144"/>
    </source>
</evidence>
<feature type="non-terminal residue" evidence="13">
    <location>
        <position position="124"/>
    </location>
</feature>
<reference evidence="13 14" key="1">
    <citation type="submission" date="2021-07" db="EMBL/GenBank/DDBJ databases">
        <title>Paenibacillus radiodurans sp. nov., isolated from the southeastern edge of Tengger Desert.</title>
        <authorList>
            <person name="Zhang G."/>
        </authorList>
    </citation>
    <scope>NUCLEOTIDE SEQUENCE [LARGE SCALE GENOMIC DNA]</scope>
    <source>
        <strain evidence="13 14">CCM 7311</strain>
    </source>
</reference>
<evidence type="ECO:0000256" key="10">
    <source>
        <dbReference type="ARBA" id="ARBA00031367"/>
    </source>
</evidence>
<evidence type="ECO:0000256" key="1">
    <source>
        <dbReference type="ARBA" id="ARBA00000083"/>
    </source>
</evidence>
<keyword evidence="8" id="KW-0299">Galactose metabolism</keyword>
<dbReference type="PANTHER" id="PTHR43725">
    <property type="entry name" value="UDP-GLUCOSE 4-EPIMERASE"/>
    <property type="match status" value="1"/>
</dbReference>
<keyword evidence="14" id="KW-1185">Reference proteome</keyword>
<protein>
    <recommendedName>
        <fullName evidence="6">UDP-glucose 4-epimerase</fullName>
        <ecNumber evidence="5">5.1.3.2</ecNumber>
    </recommendedName>
    <alternativeName>
        <fullName evidence="11">Galactowaldenase</fullName>
    </alternativeName>
    <alternativeName>
        <fullName evidence="10">UDP-galactose 4-epimerase</fullName>
    </alternativeName>
</protein>
<dbReference type="InterPro" id="IPR036291">
    <property type="entry name" value="NAD(P)-bd_dom_sf"/>
</dbReference>
<dbReference type="SUPFAM" id="SSF51735">
    <property type="entry name" value="NAD(P)-binding Rossmann-fold domains"/>
    <property type="match status" value="1"/>
</dbReference>
<dbReference type="InterPro" id="IPR001509">
    <property type="entry name" value="Epimerase_deHydtase"/>
</dbReference>
<dbReference type="Pfam" id="PF01370">
    <property type="entry name" value="Epimerase"/>
    <property type="match status" value="1"/>
</dbReference>
<comment type="catalytic activity">
    <reaction evidence="1">
        <text>UDP-alpha-D-glucose = UDP-alpha-D-galactose</text>
        <dbReference type="Rhea" id="RHEA:22168"/>
        <dbReference type="ChEBI" id="CHEBI:58885"/>
        <dbReference type="ChEBI" id="CHEBI:66914"/>
        <dbReference type="EC" id="5.1.3.2"/>
    </reaction>
</comment>
<evidence type="ECO:0000256" key="4">
    <source>
        <dbReference type="ARBA" id="ARBA00007637"/>
    </source>
</evidence>
<accession>A0ABS7CC38</accession>
<evidence type="ECO:0000256" key="5">
    <source>
        <dbReference type="ARBA" id="ARBA00013189"/>
    </source>
</evidence>
<dbReference type="Proteomes" id="UP001519887">
    <property type="component" value="Unassembled WGS sequence"/>
</dbReference>
<feature type="domain" description="NAD-dependent epimerase/dehydratase" evidence="12">
    <location>
        <begin position="3"/>
        <end position="124"/>
    </location>
</feature>
<dbReference type="EC" id="5.1.3.2" evidence="5"/>
<evidence type="ECO:0000256" key="7">
    <source>
        <dbReference type="ARBA" id="ARBA00023027"/>
    </source>
</evidence>
<gene>
    <name evidence="13" type="ORF">K0U00_29530</name>
</gene>
<comment type="similarity">
    <text evidence="4">Belongs to the NAD(P)-dependent epimerase/dehydratase family.</text>
</comment>
<keyword evidence="9" id="KW-0413">Isomerase</keyword>
<evidence type="ECO:0000256" key="6">
    <source>
        <dbReference type="ARBA" id="ARBA00018569"/>
    </source>
</evidence>
<dbReference type="Gene3D" id="3.40.50.720">
    <property type="entry name" value="NAD(P)-binding Rossmann-like Domain"/>
    <property type="match status" value="1"/>
</dbReference>
<evidence type="ECO:0000313" key="14">
    <source>
        <dbReference type="Proteomes" id="UP001519887"/>
    </source>
</evidence>
<name>A0ABS7CC38_9BACL</name>
<keyword evidence="8" id="KW-0119">Carbohydrate metabolism</keyword>
<proteinExistence type="inferred from homology"/>
<evidence type="ECO:0000256" key="9">
    <source>
        <dbReference type="ARBA" id="ARBA00023235"/>
    </source>
</evidence>
<evidence type="ECO:0000256" key="2">
    <source>
        <dbReference type="ARBA" id="ARBA00001911"/>
    </source>
</evidence>